<evidence type="ECO:0000313" key="1">
    <source>
        <dbReference type="EMBL" id="SEH15899.1"/>
    </source>
</evidence>
<name>A0A1H6FYK3_9EURY</name>
<keyword evidence="2" id="KW-1185">Reference proteome</keyword>
<dbReference type="RefSeq" id="WP_090507123.1">
    <property type="nucleotide sequence ID" value="NZ_FNWL01000002.1"/>
</dbReference>
<dbReference type="Proteomes" id="UP000199112">
    <property type="component" value="Unassembled WGS sequence"/>
</dbReference>
<dbReference type="OrthoDB" id="25019at2157"/>
<reference evidence="2" key="1">
    <citation type="submission" date="2016-10" db="EMBL/GenBank/DDBJ databases">
        <authorList>
            <person name="Varghese N."/>
            <person name="Submissions S."/>
        </authorList>
    </citation>
    <scope>NUCLEOTIDE SEQUENCE [LARGE SCALE GENOMIC DNA]</scope>
    <source>
        <strain evidence="2">CGMCC 1.8981</strain>
    </source>
</reference>
<accession>A0A1H6FYK3</accession>
<evidence type="ECO:0008006" key="3">
    <source>
        <dbReference type="Google" id="ProtNLM"/>
    </source>
</evidence>
<gene>
    <name evidence="1" type="ORF">SAMN04487967_2297</name>
</gene>
<protein>
    <recommendedName>
        <fullName evidence="3">Oligogalacturonide lyase</fullName>
    </recommendedName>
</protein>
<evidence type="ECO:0000313" key="2">
    <source>
        <dbReference type="Proteomes" id="UP000199112"/>
    </source>
</evidence>
<dbReference type="AlphaFoldDB" id="A0A1H6FYK3"/>
<dbReference type="EMBL" id="FNWL01000002">
    <property type="protein sequence ID" value="SEH15899.1"/>
    <property type="molecule type" value="Genomic_DNA"/>
</dbReference>
<sequence>MSGYNRLEQAVGHYLNDFPRIKGAVETTYQRASYLLFANRDFKYKLHDDVPLHTAPTWFGAEDGTLDEFFVGFYDVCPWNEDQTQYVVHELDESSGTVSISVLGKDGSERIASTDAWNYQQGARTRWHPTQKDALIFNDIENGNAVARIVNTDGEELDRYQQPMQAMNPTGEDFLSINYRRLDHNSPAYGYGTDDGSELATPAEDGIVRIDRDGNTELIVSFRSLISEVETAVDSEYHYIHHGLYAPDGDQFAFLHRWVDDGQRQTRLLVSNRFGKRRLLLENEYVSHYCWLDTKRLFLWGGSKAHGRGYHIVDTESGEIDYVEGLSGYGDGHPTLSPDGEWVVTDTYPDRTRKRTLWLYNIYNSRSIKLGNFLAPFEFDGGYRCDLHPRWSRDGKFISIDSAHEGVRKSYILDVSSVCQFE</sequence>
<dbReference type="SUPFAM" id="SSF69322">
    <property type="entry name" value="Tricorn protease domain 2"/>
    <property type="match status" value="1"/>
</dbReference>
<dbReference type="InterPro" id="IPR011042">
    <property type="entry name" value="6-blade_b-propeller_TolB-like"/>
</dbReference>
<dbReference type="Gene3D" id="2.120.10.30">
    <property type="entry name" value="TolB, C-terminal domain"/>
    <property type="match status" value="1"/>
</dbReference>
<organism evidence="1 2">
    <name type="scientific">Natronorubrum sediminis</name>
    <dbReference type="NCBI Taxonomy" id="640943"/>
    <lineage>
        <taxon>Archaea</taxon>
        <taxon>Methanobacteriati</taxon>
        <taxon>Methanobacteriota</taxon>
        <taxon>Stenosarchaea group</taxon>
        <taxon>Halobacteria</taxon>
        <taxon>Halobacteriales</taxon>
        <taxon>Natrialbaceae</taxon>
        <taxon>Natronorubrum</taxon>
    </lineage>
</organism>
<proteinExistence type="predicted"/>